<reference evidence="2" key="1">
    <citation type="submission" date="2025-08" db="UniProtKB">
        <authorList>
            <consortium name="RefSeq"/>
        </authorList>
    </citation>
    <scope>IDENTIFICATION</scope>
    <source>
        <tissue evidence="2">Whole insect</tissue>
    </source>
</reference>
<sequence length="215" mass="24905">MQKIAFFIFMGFMHHAYIMAPWYSKDTVECITPKIKTVIKEQIECGQNYTPPFDTMKITHRKNQIRPFYFVTDRCSFRPGIDVCLERAMNLVSDCFNSSNLEGLATWKKIDNEVTEYVCKNNSEVGYDLFENSTAKCYIEQITYALDRCVPLLKLNTTIYDIQGLTQSCKNSEEFSTCFIKDLRKSCSEKVIEMASTLIKIVESHLCPKKDDKLV</sequence>
<organism evidence="2">
    <name type="scientific">Diabrotica virgifera virgifera</name>
    <name type="common">western corn rootworm</name>
    <dbReference type="NCBI Taxonomy" id="50390"/>
    <lineage>
        <taxon>Eukaryota</taxon>
        <taxon>Metazoa</taxon>
        <taxon>Ecdysozoa</taxon>
        <taxon>Arthropoda</taxon>
        <taxon>Hexapoda</taxon>
        <taxon>Insecta</taxon>
        <taxon>Pterygota</taxon>
        <taxon>Neoptera</taxon>
        <taxon>Endopterygota</taxon>
        <taxon>Coleoptera</taxon>
        <taxon>Polyphaga</taxon>
        <taxon>Cucujiformia</taxon>
        <taxon>Chrysomeloidea</taxon>
        <taxon>Chrysomelidae</taxon>
        <taxon>Galerucinae</taxon>
        <taxon>Diabroticina</taxon>
        <taxon>Diabroticites</taxon>
        <taxon>Diabrotica</taxon>
    </lineage>
</organism>
<accession>A0A6P7FN46</accession>
<evidence type="ECO:0000256" key="1">
    <source>
        <dbReference type="SAM" id="SignalP"/>
    </source>
</evidence>
<proteinExistence type="predicted"/>
<dbReference type="AlphaFoldDB" id="A0A6P7FN46"/>
<evidence type="ECO:0000313" key="2">
    <source>
        <dbReference type="RefSeq" id="XP_028137724.1"/>
    </source>
</evidence>
<dbReference type="KEGG" id="dvv:114332186"/>
<dbReference type="Pfam" id="PF07165">
    <property type="entry name" value="DUF1397"/>
    <property type="match status" value="1"/>
</dbReference>
<gene>
    <name evidence="2" type="primary">LOC114332186</name>
</gene>
<dbReference type="InterPro" id="IPR009832">
    <property type="entry name" value="DUF1397"/>
</dbReference>
<feature type="chain" id="PRO_5028130775" evidence="1">
    <location>
        <begin position="19"/>
        <end position="215"/>
    </location>
</feature>
<feature type="signal peptide" evidence="1">
    <location>
        <begin position="1"/>
        <end position="18"/>
    </location>
</feature>
<name>A0A6P7FN46_DIAVI</name>
<protein>
    <submittedName>
        <fullName evidence="2">Uncharacterized protein LOC114332186</fullName>
    </submittedName>
</protein>
<dbReference type="RefSeq" id="XP_028137724.1">
    <property type="nucleotide sequence ID" value="XM_028281923.1"/>
</dbReference>
<keyword evidence="1" id="KW-0732">Signal</keyword>
<dbReference type="InParanoid" id="A0A6P7FN46"/>
<dbReference type="OrthoDB" id="6659409at2759"/>